<proteinExistence type="predicted"/>
<feature type="compositionally biased region" description="Basic and acidic residues" evidence="1">
    <location>
        <begin position="67"/>
        <end position="77"/>
    </location>
</feature>
<organism evidence="2 3">
    <name type="scientific">Mesobacillus jeotgali</name>
    <dbReference type="NCBI Taxonomy" id="129985"/>
    <lineage>
        <taxon>Bacteria</taxon>
        <taxon>Bacillati</taxon>
        <taxon>Bacillota</taxon>
        <taxon>Bacilli</taxon>
        <taxon>Bacillales</taxon>
        <taxon>Bacillaceae</taxon>
        <taxon>Mesobacillus</taxon>
    </lineage>
</organism>
<gene>
    <name evidence="2" type="ORF">RH061_03610</name>
</gene>
<feature type="compositionally biased region" description="Basic and acidic residues" evidence="1">
    <location>
        <begin position="50"/>
        <end position="59"/>
    </location>
</feature>
<sequence length="77" mass="8858">MIEKLSENRSTSDRFGGKGRKAVRTSPNFRQVWRKRQKSCQKIAQLQTGLEEKAEKLSEDQSTSDRFGGKDRKAVRT</sequence>
<accession>A0ABY9VKE0</accession>
<reference evidence="2 3" key="1">
    <citation type="submission" date="2023-09" db="EMBL/GenBank/DDBJ databases">
        <title>Microbial mechanism of fulvic acid promoting antimony reduction mineralization in rice fields.</title>
        <authorList>
            <person name="Chen G."/>
            <person name="Lan J."/>
        </authorList>
    </citation>
    <scope>NUCLEOTIDE SEQUENCE [LARGE SCALE GENOMIC DNA]</scope>
    <source>
        <strain evidence="2 3">PS1</strain>
    </source>
</reference>
<feature type="compositionally biased region" description="Basic and acidic residues" evidence="1">
    <location>
        <begin position="1"/>
        <end position="16"/>
    </location>
</feature>
<dbReference type="RefSeq" id="WP_311074003.1">
    <property type="nucleotide sequence ID" value="NZ_CP134494.1"/>
</dbReference>
<evidence type="ECO:0000313" key="3">
    <source>
        <dbReference type="Proteomes" id="UP001303324"/>
    </source>
</evidence>
<protein>
    <submittedName>
        <fullName evidence="2">Uncharacterized protein</fullName>
    </submittedName>
</protein>
<keyword evidence="3" id="KW-1185">Reference proteome</keyword>
<feature type="region of interest" description="Disordered" evidence="1">
    <location>
        <begin position="50"/>
        <end position="77"/>
    </location>
</feature>
<dbReference type="Proteomes" id="UP001303324">
    <property type="component" value="Chromosome"/>
</dbReference>
<evidence type="ECO:0000256" key="1">
    <source>
        <dbReference type="SAM" id="MobiDB-lite"/>
    </source>
</evidence>
<name>A0ABY9VKE0_9BACI</name>
<evidence type="ECO:0000313" key="2">
    <source>
        <dbReference type="EMBL" id="WNF23609.1"/>
    </source>
</evidence>
<feature type="region of interest" description="Disordered" evidence="1">
    <location>
        <begin position="1"/>
        <end position="36"/>
    </location>
</feature>
<dbReference type="EMBL" id="CP134494">
    <property type="protein sequence ID" value="WNF23609.1"/>
    <property type="molecule type" value="Genomic_DNA"/>
</dbReference>